<name>A0A9Q0JMG2_9ROSI</name>
<comment type="caution">
    <text evidence="2">The sequence shown here is derived from an EMBL/GenBank/DDBJ whole genome shotgun (WGS) entry which is preliminary data.</text>
</comment>
<protein>
    <submittedName>
        <fullName evidence="2">Uncharacterized protein</fullName>
    </submittedName>
</protein>
<dbReference type="AlphaFoldDB" id="A0A9Q0JMG2"/>
<dbReference type="EMBL" id="JAKUCV010001239">
    <property type="protein sequence ID" value="KAJ4847168.1"/>
    <property type="molecule type" value="Genomic_DNA"/>
</dbReference>
<evidence type="ECO:0000256" key="1">
    <source>
        <dbReference type="SAM" id="MobiDB-lite"/>
    </source>
</evidence>
<evidence type="ECO:0000313" key="3">
    <source>
        <dbReference type="Proteomes" id="UP001141552"/>
    </source>
</evidence>
<organism evidence="2 3">
    <name type="scientific">Turnera subulata</name>
    <dbReference type="NCBI Taxonomy" id="218843"/>
    <lineage>
        <taxon>Eukaryota</taxon>
        <taxon>Viridiplantae</taxon>
        <taxon>Streptophyta</taxon>
        <taxon>Embryophyta</taxon>
        <taxon>Tracheophyta</taxon>
        <taxon>Spermatophyta</taxon>
        <taxon>Magnoliopsida</taxon>
        <taxon>eudicotyledons</taxon>
        <taxon>Gunneridae</taxon>
        <taxon>Pentapetalae</taxon>
        <taxon>rosids</taxon>
        <taxon>fabids</taxon>
        <taxon>Malpighiales</taxon>
        <taxon>Passifloraceae</taxon>
        <taxon>Turnera</taxon>
    </lineage>
</organism>
<dbReference type="Proteomes" id="UP001141552">
    <property type="component" value="Unassembled WGS sequence"/>
</dbReference>
<evidence type="ECO:0000313" key="2">
    <source>
        <dbReference type="EMBL" id="KAJ4847168.1"/>
    </source>
</evidence>
<feature type="region of interest" description="Disordered" evidence="1">
    <location>
        <begin position="137"/>
        <end position="161"/>
    </location>
</feature>
<reference evidence="2" key="2">
    <citation type="journal article" date="2023" name="Plants (Basel)">
        <title>Annotation of the Turnera subulata (Passifloraceae) Draft Genome Reveals the S-Locus Evolved after the Divergence of Turneroideae from Passifloroideae in a Stepwise Manner.</title>
        <authorList>
            <person name="Henning P.M."/>
            <person name="Roalson E.H."/>
            <person name="Mir W."/>
            <person name="McCubbin A.G."/>
            <person name="Shore J.S."/>
        </authorList>
    </citation>
    <scope>NUCLEOTIDE SEQUENCE</scope>
    <source>
        <strain evidence="2">F60SS</strain>
    </source>
</reference>
<feature type="compositionally biased region" description="Low complexity" evidence="1">
    <location>
        <begin position="39"/>
        <end position="51"/>
    </location>
</feature>
<sequence length="332" mass="37162">MSVFKALIFKISQNVILEDSKWKLSSVSSRMIRTLASSSSSSSSSTYYSLSQPKNQNEPNAKKPLHLLFQEAVGLVSPEEIVESPSLDSAQTQTNQLVNTKLRELEEEVRALMRREAAGAPVSVKEEHTRKTLYSVFAHTPPEAEKKQKKKKKKEEGPGVFKDLSPDMEMFLTHLYRMGYLREANFLGESGKLDFSCFNDSYSRSFIMFAAHKFGQDHQDIAKWVSGSDLKKVALFGCPSLSRKSVISAKMLRRYFDIQEDSVCGKCVLKDSCSLANKGISNAKTLSLGAVMRVITLYALEMVNPKLLVPDEIKRSVSRLLGEVVRLSKSTN</sequence>
<accession>A0A9Q0JMG2</accession>
<reference evidence="2" key="1">
    <citation type="submission" date="2022-02" db="EMBL/GenBank/DDBJ databases">
        <authorList>
            <person name="Henning P.M."/>
            <person name="McCubbin A.G."/>
            <person name="Shore J.S."/>
        </authorList>
    </citation>
    <scope>NUCLEOTIDE SEQUENCE</scope>
    <source>
        <strain evidence="2">F60SS</strain>
        <tissue evidence="2">Leaves</tissue>
    </source>
</reference>
<keyword evidence="3" id="KW-1185">Reference proteome</keyword>
<dbReference type="OrthoDB" id="974159at2759"/>
<feature type="region of interest" description="Disordered" evidence="1">
    <location>
        <begin position="39"/>
        <end position="60"/>
    </location>
</feature>
<proteinExistence type="predicted"/>
<gene>
    <name evidence="2" type="ORF">Tsubulata_009139</name>
</gene>